<comment type="caution">
    <text evidence="2">The sequence shown here is derived from an EMBL/GenBank/DDBJ whole genome shotgun (WGS) entry which is preliminary data.</text>
</comment>
<dbReference type="Proteomes" id="UP001153076">
    <property type="component" value="Unassembled WGS sequence"/>
</dbReference>
<protein>
    <recommendedName>
        <fullName evidence="1">Neprosin activation peptide domain-containing protein</fullName>
    </recommendedName>
</protein>
<feature type="domain" description="Neprosin activation peptide" evidence="1">
    <location>
        <begin position="179"/>
        <end position="212"/>
    </location>
</feature>
<dbReference type="EMBL" id="JAKOGI010000022">
    <property type="protein sequence ID" value="KAJ8449283.1"/>
    <property type="molecule type" value="Genomic_DNA"/>
</dbReference>
<gene>
    <name evidence="2" type="ORF">Cgig2_002415</name>
</gene>
<accession>A0A9Q1KUT5</accession>
<dbReference type="Pfam" id="PF14365">
    <property type="entry name" value="Neprosin_AP"/>
    <property type="match status" value="1"/>
</dbReference>
<keyword evidence="3" id="KW-1185">Reference proteome</keyword>
<dbReference type="OrthoDB" id="1858978at2759"/>
<dbReference type="InterPro" id="IPR025521">
    <property type="entry name" value="Neprosin_propep"/>
</dbReference>
<evidence type="ECO:0000313" key="3">
    <source>
        <dbReference type="Proteomes" id="UP001153076"/>
    </source>
</evidence>
<reference evidence="2" key="1">
    <citation type="submission" date="2022-04" db="EMBL/GenBank/DDBJ databases">
        <title>Carnegiea gigantea Genome sequencing and assembly v2.</title>
        <authorList>
            <person name="Copetti D."/>
            <person name="Sanderson M.J."/>
            <person name="Burquez A."/>
            <person name="Wojciechowski M.F."/>
        </authorList>
    </citation>
    <scope>NUCLEOTIDE SEQUENCE</scope>
    <source>
        <strain evidence="2">SGP5-SGP5p</strain>
        <tissue evidence="2">Aerial part</tissue>
    </source>
</reference>
<sequence>MGRIFNSLAKSGSYVACGGEAYKVVSVTVSGIELIFAYRRCGFESHWFNGIFSLPQAFAPQRSIVQSSVASLNLILKTEELPLLWWMTILSLWVCDSLKDASLALKPDSIFVPHSEICRLVSVFAFYQVTKMDLWNVFFVLFLSWLVTVSRIGGKQLHAAGELDMQEQLKHLKKPSAKTIRTGWGDIYDCVDLYRQPAFDHPLLRNHNFHPQACQTRN</sequence>
<name>A0A9Q1KUT5_9CARY</name>
<evidence type="ECO:0000259" key="1">
    <source>
        <dbReference type="Pfam" id="PF14365"/>
    </source>
</evidence>
<organism evidence="2 3">
    <name type="scientific">Carnegiea gigantea</name>
    <dbReference type="NCBI Taxonomy" id="171969"/>
    <lineage>
        <taxon>Eukaryota</taxon>
        <taxon>Viridiplantae</taxon>
        <taxon>Streptophyta</taxon>
        <taxon>Embryophyta</taxon>
        <taxon>Tracheophyta</taxon>
        <taxon>Spermatophyta</taxon>
        <taxon>Magnoliopsida</taxon>
        <taxon>eudicotyledons</taxon>
        <taxon>Gunneridae</taxon>
        <taxon>Pentapetalae</taxon>
        <taxon>Caryophyllales</taxon>
        <taxon>Cactineae</taxon>
        <taxon>Cactaceae</taxon>
        <taxon>Cactoideae</taxon>
        <taxon>Echinocereeae</taxon>
        <taxon>Carnegiea</taxon>
    </lineage>
</organism>
<proteinExistence type="predicted"/>
<dbReference type="AlphaFoldDB" id="A0A9Q1KUT5"/>
<evidence type="ECO:0000313" key="2">
    <source>
        <dbReference type="EMBL" id="KAJ8449283.1"/>
    </source>
</evidence>